<dbReference type="EMBL" id="BAAAUF010000018">
    <property type="protein sequence ID" value="GAA3042932.1"/>
    <property type="molecule type" value="Genomic_DNA"/>
</dbReference>
<evidence type="ECO:0000259" key="7">
    <source>
        <dbReference type="Pfam" id="PF08281"/>
    </source>
</evidence>
<evidence type="ECO:0000256" key="4">
    <source>
        <dbReference type="ARBA" id="ARBA00023125"/>
    </source>
</evidence>
<dbReference type="Pfam" id="PF08281">
    <property type="entry name" value="Sigma70_r4_2"/>
    <property type="match status" value="1"/>
</dbReference>
<feature type="domain" description="RNA polymerase sigma factor 70 region 4 type 2" evidence="7">
    <location>
        <begin position="112"/>
        <end position="163"/>
    </location>
</feature>
<proteinExistence type="inferred from homology"/>
<evidence type="ECO:0000313" key="8">
    <source>
        <dbReference type="EMBL" id="GAA3042932.1"/>
    </source>
</evidence>
<accession>A0ABP6LI64</accession>
<dbReference type="Proteomes" id="UP001501532">
    <property type="component" value="Unassembled WGS sequence"/>
</dbReference>
<dbReference type="Pfam" id="PF04542">
    <property type="entry name" value="Sigma70_r2"/>
    <property type="match status" value="1"/>
</dbReference>
<protein>
    <submittedName>
        <fullName evidence="8">SigE family RNA polymerase sigma factor</fullName>
    </submittedName>
</protein>
<organism evidence="8 9">
    <name type="scientific">Streptomyces glomeratus</name>
    <dbReference type="NCBI Taxonomy" id="284452"/>
    <lineage>
        <taxon>Bacteria</taxon>
        <taxon>Bacillati</taxon>
        <taxon>Actinomycetota</taxon>
        <taxon>Actinomycetes</taxon>
        <taxon>Kitasatosporales</taxon>
        <taxon>Streptomycetaceae</taxon>
        <taxon>Streptomyces</taxon>
    </lineage>
</organism>
<evidence type="ECO:0000313" key="9">
    <source>
        <dbReference type="Proteomes" id="UP001501532"/>
    </source>
</evidence>
<dbReference type="RefSeq" id="WP_234516177.1">
    <property type="nucleotide sequence ID" value="NZ_BAAAUF010000018.1"/>
</dbReference>
<dbReference type="PANTHER" id="PTHR43133">
    <property type="entry name" value="RNA POLYMERASE ECF-TYPE SIGMA FACTO"/>
    <property type="match status" value="1"/>
</dbReference>
<comment type="similarity">
    <text evidence="1">Belongs to the sigma-70 factor family. ECF subfamily.</text>
</comment>
<comment type="caution">
    <text evidence="8">The sequence shown here is derived from an EMBL/GenBank/DDBJ whole genome shotgun (WGS) entry which is preliminary data.</text>
</comment>
<gene>
    <name evidence="8" type="ORF">GCM10010448_27080</name>
</gene>
<keyword evidence="5" id="KW-0804">Transcription</keyword>
<evidence type="ECO:0000256" key="3">
    <source>
        <dbReference type="ARBA" id="ARBA00023082"/>
    </source>
</evidence>
<evidence type="ECO:0000256" key="1">
    <source>
        <dbReference type="ARBA" id="ARBA00010641"/>
    </source>
</evidence>
<dbReference type="Gene3D" id="1.10.1740.10">
    <property type="match status" value="1"/>
</dbReference>
<dbReference type="NCBIfam" id="TIGR02937">
    <property type="entry name" value="sigma70-ECF"/>
    <property type="match status" value="1"/>
</dbReference>
<dbReference type="InterPro" id="IPR013249">
    <property type="entry name" value="RNA_pol_sigma70_r4_t2"/>
</dbReference>
<dbReference type="InterPro" id="IPR039425">
    <property type="entry name" value="RNA_pol_sigma-70-like"/>
</dbReference>
<evidence type="ECO:0000256" key="5">
    <source>
        <dbReference type="ARBA" id="ARBA00023163"/>
    </source>
</evidence>
<dbReference type="InterPro" id="IPR036388">
    <property type="entry name" value="WH-like_DNA-bd_sf"/>
</dbReference>
<dbReference type="CDD" id="cd06171">
    <property type="entry name" value="Sigma70_r4"/>
    <property type="match status" value="1"/>
</dbReference>
<dbReference type="InterPro" id="IPR007627">
    <property type="entry name" value="RNA_pol_sigma70_r2"/>
</dbReference>
<evidence type="ECO:0000259" key="6">
    <source>
        <dbReference type="Pfam" id="PF04542"/>
    </source>
</evidence>
<dbReference type="Gene3D" id="1.10.10.10">
    <property type="entry name" value="Winged helix-like DNA-binding domain superfamily/Winged helix DNA-binding domain"/>
    <property type="match status" value="1"/>
</dbReference>
<dbReference type="InterPro" id="IPR013324">
    <property type="entry name" value="RNA_pol_sigma_r3/r4-like"/>
</dbReference>
<keyword evidence="3" id="KW-0731">Sigma factor</keyword>
<sequence length="177" mass="19956">MPENGRGSSAPRESQAPESFEAFAQASQRRLYRTAYLLCGDPDMARDLTQTTLAKLFQHWRRASAADHMEAYARTVLTRTYLAERRRRLRDLMAHSRPDPRPAPDHTDLRVTLLSALAGLPPRARAMVVLRYWEDQSVESVAELLKCSPSTVKSQCSRSLAKLRVQLGEAHTYTTGS</sequence>
<dbReference type="SUPFAM" id="SSF88659">
    <property type="entry name" value="Sigma3 and sigma4 domains of RNA polymerase sigma factors"/>
    <property type="match status" value="1"/>
</dbReference>
<dbReference type="PANTHER" id="PTHR43133:SF50">
    <property type="entry name" value="ECF RNA POLYMERASE SIGMA FACTOR SIGM"/>
    <property type="match status" value="1"/>
</dbReference>
<feature type="domain" description="RNA polymerase sigma-70 region 2" evidence="6">
    <location>
        <begin position="25"/>
        <end position="88"/>
    </location>
</feature>
<evidence type="ECO:0000256" key="2">
    <source>
        <dbReference type="ARBA" id="ARBA00023015"/>
    </source>
</evidence>
<name>A0ABP6LI64_9ACTN</name>
<dbReference type="InterPro" id="IPR014325">
    <property type="entry name" value="RNA_pol_sigma-E_actinobac"/>
</dbReference>
<keyword evidence="2" id="KW-0805">Transcription regulation</keyword>
<keyword evidence="9" id="KW-1185">Reference proteome</keyword>
<dbReference type="InterPro" id="IPR013325">
    <property type="entry name" value="RNA_pol_sigma_r2"/>
</dbReference>
<keyword evidence="4" id="KW-0238">DNA-binding</keyword>
<dbReference type="InterPro" id="IPR014284">
    <property type="entry name" value="RNA_pol_sigma-70_dom"/>
</dbReference>
<dbReference type="NCBIfam" id="TIGR02983">
    <property type="entry name" value="SigE-fam_strep"/>
    <property type="match status" value="1"/>
</dbReference>
<dbReference type="SUPFAM" id="SSF88946">
    <property type="entry name" value="Sigma2 domain of RNA polymerase sigma factors"/>
    <property type="match status" value="1"/>
</dbReference>
<reference evidence="9" key="1">
    <citation type="journal article" date="2019" name="Int. J. Syst. Evol. Microbiol.">
        <title>The Global Catalogue of Microorganisms (GCM) 10K type strain sequencing project: providing services to taxonomists for standard genome sequencing and annotation.</title>
        <authorList>
            <consortium name="The Broad Institute Genomics Platform"/>
            <consortium name="The Broad Institute Genome Sequencing Center for Infectious Disease"/>
            <person name="Wu L."/>
            <person name="Ma J."/>
        </authorList>
    </citation>
    <scope>NUCLEOTIDE SEQUENCE [LARGE SCALE GENOMIC DNA]</scope>
    <source>
        <strain evidence="9">JCM 9091</strain>
    </source>
</reference>